<dbReference type="Pfam" id="PF01420">
    <property type="entry name" value="Methylase_S"/>
    <property type="match status" value="1"/>
</dbReference>
<dbReference type="InterPro" id="IPR044946">
    <property type="entry name" value="Restrct_endonuc_typeI_TRD_sf"/>
</dbReference>
<protein>
    <recommendedName>
        <fullName evidence="5">Type I restriction modification DNA specificity domain-containing protein</fullName>
    </recommendedName>
</protein>
<proteinExistence type="inferred from homology"/>
<keyword evidence="2" id="KW-0680">Restriction system</keyword>
<comment type="subunit">
    <text evidence="4">The methyltransferase is composed of M and S polypeptides.</text>
</comment>
<keyword evidence="7" id="KW-1185">Reference proteome</keyword>
<feature type="domain" description="Type I restriction modification DNA specificity" evidence="5">
    <location>
        <begin position="63"/>
        <end position="194"/>
    </location>
</feature>
<evidence type="ECO:0000256" key="2">
    <source>
        <dbReference type="ARBA" id="ARBA00022747"/>
    </source>
</evidence>
<gene>
    <name evidence="6" type="ORF">CFH99_00120</name>
</gene>
<evidence type="ECO:0000256" key="4">
    <source>
        <dbReference type="ARBA" id="ARBA00038652"/>
    </source>
</evidence>
<dbReference type="PANTHER" id="PTHR43140">
    <property type="entry name" value="TYPE-1 RESTRICTION ENZYME ECOKI SPECIFICITY PROTEIN"/>
    <property type="match status" value="1"/>
</dbReference>
<organism evidence="6 7">
    <name type="scientific">Nocardioides aromaticivorans</name>
    <dbReference type="NCBI Taxonomy" id="200618"/>
    <lineage>
        <taxon>Bacteria</taxon>
        <taxon>Bacillati</taxon>
        <taxon>Actinomycetota</taxon>
        <taxon>Actinomycetes</taxon>
        <taxon>Propionibacteriales</taxon>
        <taxon>Nocardioidaceae</taxon>
        <taxon>Nocardioides</taxon>
    </lineage>
</organism>
<dbReference type="Proteomes" id="UP000662818">
    <property type="component" value="Chromosome"/>
</dbReference>
<comment type="similarity">
    <text evidence="1">Belongs to the type-I restriction system S methylase family.</text>
</comment>
<evidence type="ECO:0000313" key="7">
    <source>
        <dbReference type="Proteomes" id="UP000662818"/>
    </source>
</evidence>
<dbReference type="InterPro" id="IPR051212">
    <property type="entry name" value="Type-I_RE_S_subunit"/>
</dbReference>
<name>A0ABX7PE05_9ACTN</name>
<dbReference type="InterPro" id="IPR000055">
    <property type="entry name" value="Restrct_endonuc_typeI_TRD"/>
</dbReference>
<reference evidence="6 7" key="1">
    <citation type="submission" date="2017-06" db="EMBL/GenBank/DDBJ databases">
        <title>Complete Genome Sequence of the Soil Carbazole-Degrading Bacterium Nocardioides aromaticivorans IC177.</title>
        <authorList>
            <person name="Vejarano F."/>
            <person name="Suzuki-Minakuchi C."/>
            <person name="Ohtsubo Y."/>
            <person name="Tsuda M."/>
            <person name="Okada K."/>
            <person name="Nojiri H."/>
        </authorList>
    </citation>
    <scope>NUCLEOTIDE SEQUENCE [LARGE SCALE GENOMIC DNA]</scope>
    <source>
        <strain evidence="6 7">IC177</strain>
    </source>
</reference>
<dbReference type="SUPFAM" id="SSF116734">
    <property type="entry name" value="DNA methylase specificity domain"/>
    <property type="match status" value="2"/>
</dbReference>
<dbReference type="EMBL" id="CP022295">
    <property type="protein sequence ID" value="QSR24031.1"/>
    <property type="molecule type" value="Genomic_DNA"/>
</dbReference>
<keyword evidence="3" id="KW-0238">DNA-binding</keyword>
<dbReference type="PANTHER" id="PTHR43140:SF1">
    <property type="entry name" value="TYPE I RESTRICTION ENZYME ECOKI SPECIFICITY SUBUNIT"/>
    <property type="match status" value="1"/>
</dbReference>
<evidence type="ECO:0000313" key="6">
    <source>
        <dbReference type="EMBL" id="QSR24031.1"/>
    </source>
</evidence>
<evidence type="ECO:0000256" key="1">
    <source>
        <dbReference type="ARBA" id="ARBA00010923"/>
    </source>
</evidence>
<evidence type="ECO:0000259" key="5">
    <source>
        <dbReference type="Pfam" id="PF01420"/>
    </source>
</evidence>
<dbReference type="Gene3D" id="3.90.220.20">
    <property type="entry name" value="DNA methylase specificity domains"/>
    <property type="match status" value="2"/>
</dbReference>
<sequence>MARPRGRRGRPARAAQPGAHRVTWPVVSLQELLETSIGGVWGKEPGVDELDVRVWRVTELKSGGRLDPSTAAHRSISKRQYYSRALRPGDLVLEKSGGGPATPVGRVGLVTAVSEPSVCANFMQLLRPRAEVVESRFLHLYLNHLHASGGTAHMQTASTNIRNLKASAYVELEVPIPSLDEQRRIVAILEDHLSRLDAAVLSIELNLARLDRLRQSVVDDAFARMRDPKARVFCDGLLESRGLRQVRGKVPARADVELLGDELPWPVASLEQVTDAERVIRYGILKPASERGDVPYVEVRDLRTRELGSASLKRTSKALDQQFAGARLRGGDVVVAVRGSFERSAVVPAELEGSNISRDVVRLAPLPGMSAFYLRHWYETSANKRYLRRHARGVAVRGVNVGTLRALPVPVVSPDVQEKVVTQISEGLASADRLRASLEVSRRRAAGLRRALLAAAFAGRLPNLSAERSEYGETMPE</sequence>
<evidence type="ECO:0000256" key="3">
    <source>
        <dbReference type="ARBA" id="ARBA00023125"/>
    </source>
</evidence>
<accession>A0ABX7PE05</accession>